<name>A0A5R9C063_9LACT</name>
<protein>
    <submittedName>
        <fullName evidence="2">Phage major tail protein, TP901-1 family</fullName>
    </submittedName>
</protein>
<reference evidence="2 3" key="1">
    <citation type="submission" date="2019-05" db="EMBL/GenBank/DDBJ databases">
        <title>The metagenome of a microbial culture collection derived from dairy environment covers the genomic content of the human microbiome.</title>
        <authorList>
            <person name="Roder T."/>
            <person name="Wuthrich D."/>
            <person name="Sattari Z."/>
            <person name="Von Ah U."/>
            <person name="Bar C."/>
            <person name="Ronchi F."/>
            <person name="Macpherson A.J."/>
            <person name="Ganal-Vonarburg S.C."/>
            <person name="Bruggmann R."/>
            <person name="Vergeres G."/>
        </authorList>
    </citation>
    <scope>NUCLEOTIDE SEQUENCE [LARGE SCALE GENOMIC DNA]</scope>
    <source>
        <strain evidence="2 3">FAM 24235</strain>
    </source>
</reference>
<comment type="caution">
    <text evidence="2">The sequence shown here is derived from an EMBL/GenBank/DDBJ whole genome shotgun (WGS) entry which is preliminary data.</text>
</comment>
<dbReference type="Pfam" id="PF06199">
    <property type="entry name" value="Phage_tail_2"/>
    <property type="match status" value="1"/>
</dbReference>
<evidence type="ECO:0000313" key="3">
    <source>
        <dbReference type="Proteomes" id="UP000307201"/>
    </source>
</evidence>
<feature type="region of interest" description="Disordered" evidence="1">
    <location>
        <begin position="169"/>
        <end position="190"/>
    </location>
</feature>
<dbReference type="OrthoDB" id="2157094at2"/>
<organism evidence="2 3">
    <name type="scientific">Marinilactibacillus psychrotolerans</name>
    <dbReference type="NCBI Taxonomy" id="191770"/>
    <lineage>
        <taxon>Bacteria</taxon>
        <taxon>Bacillati</taxon>
        <taxon>Bacillota</taxon>
        <taxon>Bacilli</taxon>
        <taxon>Lactobacillales</taxon>
        <taxon>Carnobacteriaceae</taxon>
        <taxon>Marinilactibacillus</taxon>
    </lineage>
</organism>
<gene>
    <name evidence="2" type="ORF">FEZ48_11265</name>
</gene>
<dbReference type="NCBIfam" id="TIGR02126">
    <property type="entry name" value="phgtail_TP901_1"/>
    <property type="match status" value="1"/>
</dbReference>
<dbReference type="Proteomes" id="UP000307201">
    <property type="component" value="Unassembled WGS sequence"/>
</dbReference>
<proteinExistence type="predicted"/>
<dbReference type="RefSeq" id="WP_138472753.1">
    <property type="nucleotide sequence ID" value="NZ_VBTE01000041.1"/>
</dbReference>
<accession>A0A5R9C063</accession>
<sequence length="190" mass="20992">MAIIKTTAAPVKGFRVWYFIQAVTAELGSDAILPAFQTEGGTTLGGDNIDEQTKQGRIIQKSTDEQSVDLTQYFVPSDPASQVIEQAKVQGLSVKVWRVVIDENSAEGEEEEKTYPAKFGYGLPEEIEYSDGEDLVEISYTLQIVGRLQDGRFPLTDEDVAVIENMYDYQNPGETTGNYDAIEPTPPVDE</sequence>
<dbReference type="InterPro" id="IPR011855">
    <property type="entry name" value="Phgtail_TP901_1"/>
</dbReference>
<evidence type="ECO:0000256" key="1">
    <source>
        <dbReference type="SAM" id="MobiDB-lite"/>
    </source>
</evidence>
<dbReference type="AlphaFoldDB" id="A0A5R9C063"/>
<dbReference type="EMBL" id="VBTE01000041">
    <property type="protein sequence ID" value="TLQ06064.1"/>
    <property type="molecule type" value="Genomic_DNA"/>
</dbReference>
<evidence type="ECO:0000313" key="2">
    <source>
        <dbReference type="EMBL" id="TLQ06064.1"/>
    </source>
</evidence>